<gene>
    <name evidence="1" type="ordered locus">Desmu_1293</name>
</gene>
<dbReference type="RefSeq" id="WP_013562810.1">
    <property type="nucleotide sequence ID" value="NC_014961.1"/>
</dbReference>
<organism evidence="1 2">
    <name type="scientific">Desulfurococcus mucosus (strain ATCC 35584 / DSM 2162 / JCM 9187 / O7/1)</name>
    <dbReference type="NCBI Taxonomy" id="765177"/>
    <lineage>
        <taxon>Archaea</taxon>
        <taxon>Thermoproteota</taxon>
        <taxon>Thermoprotei</taxon>
        <taxon>Desulfurococcales</taxon>
        <taxon>Desulfurococcaceae</taxon>
        <taxon>Desulfurococcus</taxon>
    </lineage>
</organism>
<evidence type="ECO:0000313" key="1">
    <source>
        <dbReference type="EMBL" id="ADV65588.1"/>
    </source>
</evidence>
<dbReference type="KEGG" id="dmu:Desmu_1293"/>
<reference evidence="1 2" key="2">
    <citation type="journal article" date="2011" name="Stand. Genomic Sci.">
        <title>Complete genome sequence of Desulfurococcus mucosus type strain (O7/1).</title>
        <authorList>
            <person name="Wirth R."/>
            <person name="Chertkov O."/>
            <person name="Held B."/>
            <person name="Lapidus A."/>
            <person name="Nolan M."/>
            <person name="Lucas S."/>
            <person name="Hammon N."/>
            <person name="Deshpande S."/>
            <person name="Cheng J.F."/>
            <person name="Tapia R."/>
            <person name="Han C."/>
            <person name="Goodwin L."/>
            <person name="Pitluck S."/>
            <person name="Liolios K."/>
            <person name="Ioanna P."/>
            <person name="Ivanova N."/>
            <person name="Mavromatis K."/>
            <person name="Mikhailova N."/>
            <person name="Pati A."/>
            <person name="Chen A."/>
            <person name="Palaniappan K."/>
            <person name="Land M."/>
            <person name="Hauser L."/>
            <person name="Chang Y.J."/>
            <person name="Jeffries C.D."/>
            <person name="Bilek Y."/>
            <person name="Hader T."/>
            <person name="Rohde M."/>
            <person name="Spring S."/>
            <person name="Sikorski J."/>
            <person name="Goker M."/>
            <person name="Woyke T."/>
            <person name="Bristow J."/>
            <person name="Eisen J.A."/>
            <person name="Markowitz V."/>
            <person name="Hugenholtz P."/>
            <person name="Kyrpides N.C."/>
            <person name="Klenk H.P."/>
        </authorList>
    </citation>
    <scope>NUCLEOTIDE SEQUENCE [LARGE SCALE GENOMIC DNA]</scope>
    <source>
        <strain evidence="2">ATCC 35584 / DSM 2162 / JCM 9187 / O7/1</strain>
    </source>
</reference>
<dbReference type="GeneID" id="10154015"/>
<dbReference type="HOGENOM" id="CLU_1212582_0_0_2"/>
<accession>E8R7C3</accession>
<sequence>MRIQSLIIDVFETARNRKITYRDFFKAFMSIYGVPARFETDVSFITNRLLSLAHAVDTAVESLDLMVNRVRELEGKGYVLLVVDCIGLPELYEIYTYVAEAVNPLSITVEAYINGKAMTYRFKYAFGEGTMLEVAKRLGASIHRYIDKTVHRDLGDPVEPDTLVELAKSRLKPLADDIARDALNSRAAIIVADHGYDVGCRNGKCYLEHGEAIKLAKISPLIIMKSKK</sequence>
<protein>
    <submittedName>
        <fullName evidence="1">Uncharacterized protein</fullName>
    </submittedName>
</protein>
<dbReference type="Proteomes" id="UP000001068">
    <property type="component" value="Chromosome"/>
</dbReference>
<proteinExistence type="predicted"/>
<dbReference type="EMBL" id="CP002363">
    <property type="protein sequence ID" value="ADV65588.1"/>
    <property type="molecule type" value="Genomic_DNA"/>
</dbReference>
<dbReference type="STRING" id="765177.Desmu_1293"/>
<evidence type="ECO:0000313" key="2">
    <source>
        <dbReference type="Proteomes" id="UP000001068"/>
    </source>
</evidence>
<reference evidence="2" key="1">
    <citation type="submission" date="2010-11" db="EMBL/GenBank/DDBJ databases">
        <title>The complete genome of Desulfurococcus mucosus DSM 2162.</title>
        <authorList>
            <consortium name="US DOE Joint Genome Institute (JGI-PGF)"/>
            <person name="Lucas S."/>
            <person name="Copeland A."/>
            <person name="Lapidus A."/>
            <person name="Bruce D."/>
            <person name="Goodwin L."/>
            <person name="Pitluck S."/>
            <person name="Kyrpides N."/>
            <person name="Mavromatis K."/>
            <person name="Pagani I."/>
            <person name="Ivanova N."/>
            <person name="Ovchinnikova G."/>
            <person name="Chertkov O."/>
            <person name="Held B."/>
            <person name="Brettin T."/>
            <person name="Detter J.C."/>
            <person name="Tapia R."/>
            <person name="Han C."/>
            <person name="Land M."/>
            <person name="Hauser L."/>
            <person name="Markowitz V."/>
            <person name="Cheng J.-F."/>
            <person name="Hugenholtz P."/>
            <person name="Woyke T."/>
            <person name="Wu D."/>
            <person name="Wirth R."/>
            <person name="Bilek Y."/>
            <person name="Hader T."/>
            <person name="Klenk H.-P."/>
            <person name="Eisen J.A."/>
        </authorList>
    </citation>
    <scope>NUCLEOTIDE SEQUENCE [LARGE SCALE GENOMIC DNA]</scope>
    <source>
        <strain evidence="2">ATCC 35584 / DSM 2162 / JCM 9187 / O7/1</strain>
    </source>
</reference>
<dbReference type="AlphaFoldDB" id="E8R7C3"/>
<name>E8R7C3_DESM0</name>
<keyword evidence="2" id="KW-1185">Reference proteome</keyword>